<reference evidence="1" key="1">
    <citation type="journal article" date="2021" name="New Phytol.">
        <title>Evolutionary innovations through gain and loss of genes in the ectomycorrhizal Boletales.</title>
        <authorList>
            <person name="Wu G."/>
            <person name="Miyauchi S."/>
            <person name="Morin E."/>
            <person name="Kuo A."/>
            <person name="Drula E."/>
            <person name="Varga T."/>
            <person name="Kohler A."/>
            <person name="Feng B."/>
            <person name="Cao Y."/>
            <person name="Lipzen A."/>
            <person name="Daum C."/>
            <person name="Hundley H."/>
            <person name="Pangilinan J."/>
            <person name="Johnson J."/>
            <person name="Barry K."/>
            <person name="LaButti K."/>
            <person name="Ng V."/>
            <person name="Ahrendt S."/>
            <person name="Min B."/>
            <person name="Choi I.G."/>
            <person name="Park H."/>
            <person name="Plett J.M."/>
            <person name="Magnuson J."/>
            <person name="Spatafora J.W."/>
            <person name="Nagy L.G."/>
            <person name="Henrissat B."/>
            <person name="Grigoriev I.V."/>
            <person name="Yang Z.L."/>
            <person name="Xu J."/>
            <person name="Martin F.M."/>
        </authorList>
    </citation>
    <scope>NUCLEOTIDE SEQUENCE</scope>
    <source>
        <strain evidence="1">ATCC 28755</strain>
    </source>
</reference>
<accession>A0ACB8ADJ3</accession>
<proteinExistence type="predicted"/>
<name>A0ACB8ADJ3_9AGAM</name>
<dbReference type="Proteomes" id="UP000790377">
    <property type="component" value="Unassembled WGS sequence"/>
</dbReference>
<sequence>MFHVRPSSRVSKVVAGACKSFRLDQDSAQLFLIVTMEEDGEEMEHLFECENGDTMARVGVEEGSSFIIKEQGLE</sequence>
<evidence type="ECO:0000313" key="1">
    <source>
        <dbReference type="EMBL" id="KAH7911324.1"/>
    </source>
</evidence>
<gene>
    <name evidence="1" type="ORF">BJ138DRAFT_1150949</name>
</gene>
<protein>
    <submittedName>
        <fullName evidence="1">Uncharacterized protein</fullName>
    </submittedName>
</protein>
<evidence type="ECO:0000313" key="2">
    <source>
        <dbReference type="Proteomes" id="UP000790377"/>
    </source>
</evidence>
<dbReference type="EMBL" id="MU267682">
    <property type="protein sequence ID" value="KAH7911324.1"/>
    <property type="molecule type" value="Genomic_DNA"/>
</dbReference>
<keyword evidence="2" id="KW-1185">Reference proteome</keyword>
<comment type="caution">
    <text evidence="1">The sequence shown here is derived from an EMBL/GenBank/DDBJ whole genome shotgun (WGS) entry which is preliminary data.</text>
</comment>
<organism evidence="1 2">
    <name type="scientific">Hygrophoropsis aurantiaca</name>
    <dbReference type="NCBI Taxonomy" id="72124"/>
    <lineage>
        <taxon>Eukaryota</taxon>
        <taxon>Fungi</taxon>
        <taxon>Dikarya</taxon>
        <taxon>Basidiomycota</taxon>
        <taxon>Agaricomycotina</taxon>
        <taxon>Agaricomycetes</taxon>
        <taxon>Agaricomycetidae</taxon>
        <taxon>Boletales</taxon>
        <taxon>Coniophorineae</taxon>
        <taxon>Hygrophoropsidaceae</taxon>
        <taxon>Hygrophoropsis</taxon>
    </lineage>
</organism>